<dbReference type="PRINTS" id="PR01042">
    <property type="entry name" value="TRNASYNTHASP"/>
</dbReference>
<dbReference type="SUPFAM" id="SSF55681">
    <property type="entry name" value="Class II aaRS and biotin synthetases"/>
    <property type="match status" value="1"/>
</dbReference>
<proteinExistence type="inferred from homology"/>
<keyword evidence="3" id="KW-0067">ATP-binding</keyword>
<evidence type="ECO:0000256" key="5">
    <source>
        <dbReference type="ARBA" id="ARBA00023146"/>
    </source>
</evidence>
<keyword evidence="1" id="KW-0436">Ligase</keyword>
<keyword evidence="7" id="KW-1185">Reference proteome</keyword>
<dbReference type="Gene3D" id="3.30.930.10">
    <property type="entry name" value="Bira Bifunctional Protein, Domain 2"/>
    <property type="match status" value="2"/>
</dbReference>
<dbReference type="Pfam" id="PF01336">
    <property type="entry name" value="tRNA_anti-codon"/>
    <property type="match status" value="1"/>
</dbReference>
<evidence type="ECO:0000256" key="3">
    <source>
        <dbReference type="ARBA" id="ARBA00022840"/>
    </source>
</evidence>
<evidence type="ECO:0000313" key="7">
    <source>
        <dbReference type="Proteomes" id="UP000050795"/>
    </source>
</evidence>
<reference evidence="7" key="1">
    <citation type="submission" date="2022-06" db="EMBL/GenBank/DDBJ databases">
        <authorList>
            <person name="Berger JAMES D."/>
            <person name="Berger JAMES D."/>
        </authorList>
    </citation>
    <scope>NUCLEOTIDE SEQUENCE [LARGE SCALE GENOMIC DNA]</scope>
</reference>
<sequence>MLHYALRRFLLCRIPNFRKFTPILATFSNIAAKPSGIHNNSPAFVYRSHNCGELGVNHVDTFVSLCGWVDSTRLSSRFLVLRDDCGLVQIYCDTKTLSMPRITLESVVKVTGKVKARPKKDINKLMSTGEIEVIAESVEVLNESSPLSFIPKEAMTVNEMERLKYRYLDLRSWDLQKNLRFRSSIILQMRNFLCQENGFVDIETPYLFKLTPGGAREFIVPSQFPGLCYCLPQSPQQFKQLLMMGGFSKYMQIAKCFRDETSRSDRQPEFTQLDIEMAFITPDDIYKIIENMLVYVWPLVQNASGCMPISTPFQQMEYSYAMSRYGSDKPDVRFGMLLSPVSDEGQIGFSIPKKYVSSLTAEDWDSLKKLVYRLTKQEISTFEVKIGQSEHAHLLNMLQAEYENELKTLGIARVEAAKLIHSKGLSIYEPGFHFLWVTQFPLFERNDSGQWTSVHHPFTAPTPETAHLLYTDPSQVIGLHYDLVCNGQEVGGGSIRVHNAEVQMYIFNEILKENSSEMAYFLTALQSGAPPHGGIALGLDRLISLFLNTKSIRDVIAFPKAADGKDLLCGTPTRLNDDVLSQYGICILNNNNE</sequence>
<protein>
    <recommendedName>
        <fullName evidence="6">Aminoacyl-transfer RNA synthetases class-II family profile domain-containing protein</fullName>
    </recommendedName>
</protein>
<evidence type="ECO:0000313" key="8">
    <source>
        <dbReference type="WBParaSite" id="TREG1_108970.1"/>
    </source>
</evidence>
<evidence type="ECO:0000259" key="6">
    <source>
        <dbReference type="PROSITE" id="PS50862"/>
    </source>
</evidence>
<dbReference type="InterPro" id="IPR002312">
    <property type="entry name" value="Asp/Asn-tRNA-synth_IIb"/>
</dbReference>
<dbReference type="CDD" id="cd04317">
    <property type="entry name" value="EcAspRS_like_N"/>
    <property type="match status" value="1"/>
</dbReference>
<dbReference type="InterPro" id="IPR047089">
    <property type="entry name" value="Asp-tRNA-ligase_1_N"/>
</dbReference>
<evidence type="ECO:0000256" key="4">
    <source>
        <dbReference type="ARBA" id="ARBA00022917"/>
    </source>
</evidence>
<dbReference type="GO" id="GO:0004815">
    <property type="term" value="F:aspartate-tRNA ligase activity"/>
    <property type="evidence" value="ECO:0007669"/>
    <property type="project" value="TreeGrafter"/>
</dbReference>
<accession>A0AA85IX21</accession>
<dbReference type="PROSITE" id="PS50862">
    <property type="entry name" value="AA_TRNA_LIGASE_II"/>
    <property type="match status" value="1"/>
</dbReference>
<keyword evidence="2" id="KW-0547">Nucleotide-binding</keyword>
<feature type="domain" description="Aminoacyl-transfer RNA synthetases class-II family profile" evidence="6">
    <location>
        <begin position="179"/>
        <end position="559"/>
    </location>
</feature>
<dbReference type="HAMAP" id="MF_00044">
    <property type="entry name" value="Asp_tRNA_synth_type1"/>
    <property type="match status" value="1"/>
</dbReference>
<keyword evidence="4" id="KW-0648">Protein biosynthesis</keyword>
<dbReference type="InterPro" id="IPR006195">
    <property type="entry name" value="aa-tRNA-synth_II"/>
</dbReference>
<dbReference type="GO" id="GO:0006422">
    <property type="term" value="P:aspartyl-tRNA aminoacylation"/>
    <property type="evidence" value="ECO:0007669"/>
    <property type="project" value="TreeGrafter"/>
</dbReference>
<dbReference type="Gene3D" id="2.40.50.140">
    <property type="entry name" value="Nucleic acid-binding proteins"/>
    <property type="match status" value="1"/>
</dbReference>
<evidence type="ECO:0000256" key="2">
    <source>
        <dbReference type="ARBA" id="ARBA00022741"/>
    </source>
</evidence>
<name>A0AA85IX21_TRIRE</name>
<dbReference type="InterPro" id="IPR012340">
    <property type="entry name" value="NA-bd_OB-fold"/>
</dbReference>
<dbReference type="GO" id="GO:0005524">
    <property type="term" value="F:ATP binding"/>
    <property type="evidence" value="ECO:0007669"/>
    <property type="project" value="UniProtKB-KW"/>
</dbReference>
<dbReference type="InterPro" id="IPR045864">
    <property type="entry name" value="aa-tRNA-synth_II/BPL/LPL"/>
</dbReference>
<dbReference type="GO" id="GO:0005739">
    <property type="term" value="C:mitochondrion"/>
    <property type="evidence" value="ECO:0007669"/>
    <property type="project" value="TreeGrafter"/>
</dbReference>
<keyword evidence="5" id="KW-0030">Aminoacyl-tRNA synthetase</keyword>
<dbReference type="PANTHER" id="PTHR22594:SF5">
    <property type="entry name" value="ASPARTATE--TRNA LIGASE, MITOCHONDRIAL"/>
    <property type="match status" value="1"/>
</dbReference>
<dbReference type="InterPro" id="IPR004524">
    <property type="entry name" value="Asp-tRNA-ligase_1"/>
</dbReference>
<dbReference type="InterPro" id="IPR004365">
    <property type="entry name" value="NA-bd_OB_tRNA"/>
</dbReference>
<dbReference type="PANTHER" id="PTHR22594">
    <property type="entry name" value="ASPARTYL/LYSYL-TRNA SYNTHETASE"/>
    <property type="match status" value="1"/>
</dbReference>
<dbReference type="GO" id="GO:0003676">
    <property type="term" value="F:nucleic acid binding"/>
    <property type="evidence" value="ECO:0007669"/>
    <property type="project" value="InterPro"/>
</dbReference>
<dbReference type="WBParaSite" id="TREG1_108970.1">
    <property type="protein sequence ID" value="TREG1_108970.1"/>
    <property type="gene ID" value="TREG1_108970"/>
</dbReference>
<dbReference type="Pfam" id="PF00152">
    <property type="entry name" value="tRNA-synt_2"/>
    <property type="match status" value="1"/>
</dbReference>
<dbReference type="InterPro" id="IPR004364">
    <property type="entry name" value="Aa-tRNA-synt_II"/>
</dbReference>
<dbReference type="Proteomes" id="UP000050795">
    <property type="component" value="Unassembled WGS sequence"/>
</dbReference>
<reference evidence="8" key="2">
    <citation type="submission" date="2023-11" db="UniProtKB">
        <authorList>
            <consortium name="WormBaseParasite"/>
        </authorList>
    </citation>
    <scope>IDENTIFICATION</scope>
</reference>
<dbReference type="SUPFAM" id="SSF50249">
    <property type="entry name" value="Nucleic acid-binding proteins"/>
    <property type="match status" value="1"/>
</dbReference>
<organism evidence="7 8">
    <name type="scientific">Trichobilharzia regenti</name>
    <name type="common">Nasal bird schistosome</name>
    <dbReference type="NCBI Taxonomy" id="157069"/>
    <lineage>
        <taxon>Eukaryota</taxon>
        <taxon>Metazoa</taxon>
        <taxon>Spiralia</taxon>
        <taxon>Lophotrochozoa</taxon>
        <taxon>Platyhelminthes</taxon>
        <taxon>Trematoda</taxon>
        <taxon>Digenea</taxon>
        <taxon>Strigeidida</taxon>
        <taxon>Schistosomatoidea</taxon>
        <taxon>Schistosomatidae</taxon>
        <taxon>Trichobilharzia</taxon>
    </lineage>
</organism>
<evidence type="ECO:0000256" key="1">
    <source>
        <dbReference type="ARBA" id="ARBA00022598"/>
    </source>
</evidence>
<dbReference type="AlphaFoldDB" id="A0AA85IX21"/>